<comment type="caution">
    <text evidence="1">The sequence shown here is derived from an EMBL/GenBank/DDBJ whole genome shotgun (WGS) entry which is preliminary data.</text>
</comment>
<dbReference type="InterPro" id="IPR020206">
    <property type="entry name" value="Uncharacterised_VP2110"/>
</dbReference>
<name>A0ABY3MGV3_AERVE</name>
<reference evidence="1 2" key="1">
    <citation type="submission" date="2017-08" db="EMBL/GenBank/DDBJ databases">
        <title>Aeromonas veronii bv sobria strain NS22 whole genome sequencing.</title>
        <authorList>
            <person name="Katharios P."/>
            <person name="Ha V.Q."/>
            <person name="Smyrli M."/>
        </authorList>
    </citation>
    <scope>NUCLEOTIDE SEQUENCE [LARGE SCALE GENOMIC DNA]</scope>
    <source>
        <strain evidence="1 2">NS22</strain>
    </source>
</reference>
<dbReference type="Proteomes" id="UP000323129">
    <property type="component" value="Unassembled WGS sequence"/>
</dbReference>
<evidence type="ECO:0000313" key="1">
    <source>
        <dbReference type="EMBL" id="TYD40945.1"/>
    </source>
</evidence>
<protein>
    <submittedName>
        <fullName evidence="1">Uncharacterized protein</fullName>
    </submittedName>
</protein>
<evidence type="ECO:0000313" key="2">
    <source>
        <dbReference type="Proteomes" id="UP000323129"/>
    </source>
</evidence>
<dbReference type="EMBL" id="NQMC01000082">
    <property type="protein sequence ID" value="TYD40945.1"/>
    <property type="molecule type" value="Genomic_DNA"/>
</dbReference>
<dbReference type="Pfam" id="PF10952">
    <property type="entry name" value="DUF2753"/>
    <property type="match status" value="1"/>
</dbReference>
<organism evidence="1 2">
    <name type="scientific">Aeromonas veronii</name>
    <dbReference type="NCBI Taxonomy" id="654"/>
    <lineage>
        <taxon>Bacteria</taxon>
        <taxon>Pseudomonadati</taxon>
        <taxon>Pseudomonadota</taxon>
        <taxon>Gammaproteobacteria</taxon>
        <taxon>Aeromonadales</taxon>
        <taxon>Aeromonadaceae</taxon>
        <taxon>Aeromonas</taxon>
    </lineage>
</organism>
<accession>A0ABY3MGV3</accession>
<proteinExistence type="predicted"/>
<gene>
    <name evidence="1" type="ORF">CJF24_19600</name>
</gene>
<sequence>MTPQSWQRYMLEAERAWQAGSLGAAICFYQQALGDVYEMTQVELTELATMRVATCHRLADFWRAMDEPTYELRYLKLASELVTALVPQCPNRECEALISELGCC</sequence>
<dbReference type="RefSeq" id="WP_148726319.1">
    <property type="nucleotide sequence ID" value="NZ_NQMC01000082.1"/>
</dbReference>
<keyword evidence="2" id="KW-1185">Reference proteome</keyword>
<feature type="non-terminal residue" evidence="1">
    <location>
        <position position="104"/>
    </location>
</feature>